<dbReference type="OrthoDB" id="10262656at2759"/>
<dbReference type="GO" id="GO:0016020">
    <property type="term" value="C:membrane"/>
    <property type="evidence" value="ECO:0007669"/>
    <property type="project" value="UniProtKB-SubCell"/>
</dbReference>
<feature type="transmembrane region" description="Helical" evidence="6">
    <location>
        <begin position="105"/>
        <end position="131"/>
    </location>
</feature>
<proteinExistence type="predicted"/>
<feature type="transmembrane region" description="Helical" evidence="6">
    <location>
        <begin position="381"/>
        <end position="399"/>
    </location>
</feature>
<evidence type="ECO:0000313" key="8">
    <source>
        <dbReference type="EMBL" id="RFU32412.1"/>
    </source>
</evidence>
<evidence type="ECO:0000256" key="1">
    <source>
        <dbReference type="ARBA" id="ARBA00004141"/>
    </source>
</evidence>
<dbReference type="SUPFAM" id="SSF103473">
    <property type="entry name" value="MFS general substrate transporter"/>
    <property type="match status" value="1"/>
</dbReference>
<feature type="domain" description="Major facilitator superfamily (MFS) profile" evidence="7">
    <location>
        <begin position="31"/>
        <end position="500"/>
    </location>
</feature>
<protein>
    <recommendedName>
        <fullName evidence="7">Major facilitator superfamily (MFS) profile domain-containing protein</fullName>
    </recommendedName>
</protein>
<dbReference type="PROSITE" id="PS50850">
    <property type="entry name" value="MFS"/>
    <property type="match status" value="1"/>
</dbReference>
<reference evidence="8 9" key="1">
    <citation type="submission" date="2018-05" db="EMBL/GenBank/DDBJ databases">
        <title>Draft genome sequence of Scytalidium lignicola DSM 105466, a ubiquitous saprotrophic fungus.</title>
        <authorList>
            <person name="Buettner E."/>
            <person name="Gebauer A.M."/>
            <person name="Hofrichter M."/>
            <person name="Liers C."/>
            <person name="Kellner H."/>
        </authorList>
    </citation>
    <scope>NUCLEOTIDE SEQUENCE [LARGE SCALE GENOMIC DNA]</scope>
    <source>
        <strain evidence="8 9">DSM 105466</strain>
    </source>
</reference>
<name>A0A3E2HGX3_SCYLI</name>
<dbReference type="GO" id="GO:0022857">
    <property type="term" value="F:transmembrane transporter activity"/>
    <property type="evidence" value="ECO:0007669"/>
    <property type="project" value="InterPro"/>
</dbReference>
<dbReference type="EMBL" id="NCSJ02000055">
    <property type="protein sequence ID" value="RFU32412.1"/>
    <property type="molecule type" value="Genomic_DNA"/>
</dbReference>
<keyword evidence="2" id="KW-0813">Transport</keyword>
<keyword evidence="3 6" id="KW-0812">Transmembrane</keyword>
<dbReference type="PANTHER" id="PTHR23504">
    <property type="entry name" value="MAJOR FACILITATOR SUPERFAMILY DOMAIN-CONTAINING PROTEIN 10"/>
    <property type="match status" value="1"/>
</dbReference>
<feature type="transmembrane region" description="Helical" evidence="6">
    <location>
        <begin position="199"/>
        <end position="221"/>
    </location>
</feature>
<dbReference type="AlphaFoldDB" id="A0A3E2HGX3"/>
<gene>
    <name evidence="8" type="ORF">B7463_g3940</name>
</gene>
<organism evidence="8 9">
    <name type="scientific">Scytalidium lignicola</name>
    <name type="common">Hyphomycete</name>
    <dbReference type="NCBI Taxonomy" id="5539"/>
    <lineage>
        <taxon>Eukaryota</taxon>
        <taxon>Fungi</taxon>
        <taxon>Dikarya</taxon>
        <taxon>Ascomycota</taxon>
        <taxon>Pezizomycotina</taxon>
        <taxon>Leotiomycetes</taxon>
        <taxon>Leotiomycetes incertae sedis</taxon>
        <taxon>Scytalidium</taxon>
    </lineage>
</organism>
<feature type="non-terminal residue" evidence="8">
    <location>
        <position position="500"/>
    </location>
</feature>
<dbReference type="PANTHER" id="PTHR23504:SF15">
    <property type="entry name" value="MAJOR FACILITATOR SUPERFAMILY (MFS) PROFILE DOMAIN-CONTAINING PROTEIN"/>
    <property type="match status" value="1"/>
</dbReference>
<dbReference type="InterPro" id="IPR011701">
    <property type="entry name" value="MFS"/>
</dbReference>
<evidence type="ECO:0000313" key="9">
    <source>
        <dbReference type="Proteomes" id="UP000258309"/>
    </source>
</evidence>
<dbReference type="Gene3D" id="1.20.1250.20">
    <property type="entry name" value="MFS general substrate transporter like domains"/>
    <property type="match status" value="1"/>
</dbReference>
<evidence type="ECO:0000256" key="4">
    <source>
        <dbReference type="ARBA" id="ARBA00022989"/>
    </source>
</evidence>
<keyword evidence="4 6" id="KW-1133">Transmembrane helix</keyword>
<evidence type="ECO:0000256" key="3">
    <source>
        <dbReference type="ARBA" id="ARBA00022692"/>
    </source>
</evidence>
<feature type="transmembrane region" description="Helical" evidence="6">
    <location>
        <begin position="70"/>
        <end position="93"/>
    </location>
</feature>
<dbReference type="Pfam" id="PF07690">
    <property type="entry name" value="MFS_1"/>
    <property type="match status" value="1"/>
</dbReference>
<dbReference type="Proteomes" id="UP000258309">
    <property type="component" value="Unassembled WGS sequence"/>
</dbReference>
<feature type="transmembrane region" description="Helical" evidence="6">
    <location>
        <begin position="32"/>
        <end position="55"/>
    </location>
</feature>
<evidence type="ECO:0000256" key="5">
    <source>
        <dbReference type="ARBA" id="ARBA00023136"/>
    </source>
</evidence>
<evidence type="ECO:0000259" key="7">
    <source>
        <dbReference type="PROSITE" id="PS50850"/>
    </source>
</evidence>
<dbReference type="InterPro" id="IPR036259">
    <property type="entry name" value="MFS_trans_sf"/>
</dbReference>
<keyword evidence="9" id="KW-1185">Reference proteome</keyword>
<feature type="transmembrane region" description="Helical" evidence="6">
    <location>
        <begin position="477"/>
        <end position="496"/>
    </location>
</feature>
<feature type="transmembrane region" description="Helical" evidence="6">
    <location>
        <begin position="437"/>
        <end position="457"/>
    </location>
</feature>
<feature type="transmembrane region" description="Helical" evidence="6">
    <location>
        <begin position="293"/>
        <end position="318"/>
    </location>
</feature>
<evidence type="ECO:0000256" key="6">
    <source>
        <dbReference type="SAM" id="Phobius"/>
    </source>
</evidence>
<feature type="transmembrane region" description="Helical" evidence="6">
    <location>
        <begin position="350"/>
        <end position="369"/>
    </location>
</feature>
<evidence type="ECO:0000256" key="2">
    <source>
        <dbReference type="ARBA" id="ARBA00022448"/>
    </source>
</evidence>
<keyword evidence="5 6" id="KW-0472">Membrane</keyword>
<comment type="caution">
    <text evidence="8">The sequence shown here is derived from an EMBL/GenBank/DDBJ whole genome shotgun (WGS) entry which is preliminary data.</text>
</comment>
<feature type="non-terminal residue" evidence="8">
    <location>
        <position position="1"/>
    </location>
</feature>
<comment type="subcellular location">
    <subcellularLocation>
        <location evidence="1">Membrane</location>
        <topology evidence="1">Multi-pass membrane protein</topology>
    </subcellularLocation>
</comment>
<sequence length="500" mass="54083">MARGFDGNVEVEELQEIDPAEPVPYSVIRRQLVILAFFPLAEAIAWTSIFPYIYFMVQSFSDSESGEKNAAIYASFMVSCFTFGEFIMAPQWARISDRIGRKPTLLIGSMGAVISAITFGVSSSLPMAMVARTLGGMLNPNLGVIPTYIGEMVSKEQQGTTKPPLPAIVGPVIGGYLAEPVKNYPSVFHEGTVWDRFPYLLPNLVVVVLLLASCTLGLFWLKEVHPKFRDRFDIGQRLVNAVKNFRHKGGWNATEDGYTPIRDEEGNPEISEIPAARIDEIGETKPSAFTKQVILQIISNAILGFLTIAALAMIPILLATPTQSTDPESPQGLFRNAGGFGLDTTGISNILLFQAIASILSQFLAVPAIISRKGALSSYRIGLFVLLCTYCIMPFTAVLPSWVGIAAILVVLSIYAQAVGLVLTCSAILITNTVPSLENLAIVNGTAASFGCLARTFGPAISGPLFRLGLQIGYIGLPFWLLGVVTSLGLIVSMYLRDHH</sequence>
<dbReference type="OMA" id="IPLHCTE"/>
<dbReference type="InterPro" id="IPR020846">
    <property type="entry name" value="MFS_dom"/>
</dbReference>
<feature type="transmembrane region" description="Helical" evidence="6">
    <location>
        <begin position="405"/>
        <end position="430"/>
    </location>
</feature>
<accession>A0A3E2HGX3</accession>